<dbReference type="Pfam" id="PF19560">
    <property type="entry name" value="DUF6082"/>
    <property type="match status" value="1"/>
</dbReference>
<sequence length="148" mass="16905">MKTSTAVLVAAVSVAAVGVAQLVQRDRQHKQASDATLSRIQIEWLARASQDEQEAARWAPEGVEPEQYQRMLSGNRMLCQLSLRWRLGVVTRRQLNLYADQLMMNATCRDYWKQFHSYREAEAQGKKRDETFNQAIGDAYTRAMKLAA</sequence>
<accession>A0A5D4JPG6</accession>
<dbReference type="InterPro" id="IPR045728">
    <property type="entry name" value="DUF6082"/>
</dbReference>
<dbReference type="Proteomes" id="UP000323242">
    <property type="component" value="Unassembled WGS sequence"/>
</dbReference>
<evidence type="ECO:0000313" key="1">
    <source>
        <dbReference type="EMBL" id="TYR66309.1"/>
    </source>
</evidence>
<protein>
    <submittedName>
        <fullName evidence="1">Peptide transporter permease SapC</fullName>
    </submittedName>
</protein>
<gene>
    <name evidence="1" type="ORF">FY004_01780</name>
</gene>
<dbReference type="EMBL" id="VSZQ01000005">
    <property type="protein sequence ID" value="TYR66309.1"/>
    <property type="molecule type" value="Genomic_DNA"/>
</dbReference>
<dbReference type="RefSeq" id="WP_099128775.1">
    <property type="nucleotide sequence ID" value="NZ_VSZQ01000005.1"/>
</dbReference>
<proteinExistence type="predicted"/>
<dbReference type="AlphaFoldDB" id="A0A5D4JPG6"/>
<evidence type="ECO:0000313" key="2">
    <source>
        <dbReference type="Proteomes" id="UP000323242"/>
    </source>
</evidence>
<reference evidence="1 2" key="1">
    <citation type="submission" date="2019-08" db="EMBL/GenBank/DDBJ databases">
        <title>Draft genome for granaticin producer strain Streptomyces parvus C05.</title>
        <authorList>
            <person name="Gonzalez-Pimentel J.L."/>
        </authorList>
    </citation>
    <scope>NUCLEOTIDE SEQUENCE [LARGE SCALE GENOMIC DNA]</scope>
    <source>
        <strain evidence="1 2">C05</strain>
    </source>
</reference>
<organism evidence="1 2">
    <name type="scientific">Streptomyces parvus</name>
    <dbReference type="NCBI Taxonomy" id="66428"/>
    <lineage>
        <taxon>Bacteria</taxon>
        <taxon>Bacillati</taxon>
        <taxon>Actinomycetota</taxon>
        <taxon>Actinomycetes</taxon>
        <taxon>Kitasatosporales</taxon>
        <taxon>Streptomycetaceae</taxon>
        <taxon>Streptomyces</taxon>
    </lineage>
</organism>
<name>A0A5D4JPG6_9ACTN</name>
<comment type="caution">
    <text evidence="1">The sequence shown here is derived from an EMBL/GenBank/DDBJ whole genome shotgun (WGS) entry which is preliminary data.</text>
</comment>
<keyword evidence="2" id="KW-1185">Reference proteome</keyword>